<accession>A0A2U2PIH5</accession>
<sequence>MNTKRIIQSVTICFISVVMSACEKIDIPKEELMSTYDQVYMAAAARNPNSVVLKMADSVYYIVYGASFGGFGAAPQDIGVTFETDPSKAAAFNSLNGTNYPLLPEGSYQFTETSATIKKGTLATAPLAIRINPFEKLELFKDYILAVSIKGASGGVKLNESLTTAYFVVRASLDFADFPELDRSGWQIAGISTEEPAEGEENGGLGIHMLDNKPSTFWHSKWDGGEAPLPHWFVIDMNKTQLLHGVYFIGRQSDKEGKPSSVKMEVSSNGTDWEEAGTLSPANINSKQKFFLSASHECRYIRATILSTHGNTQFSHLAEFGAF</sequence>
<gene>
    <name evidence="2" type="ORF">DDR33_08440</name>
</gene>
<evidence type="ECO:0000313" key="3">
    <source>
        <dbReference type="Proteomes" id="UP000245647"/>
    </source>
</evidence>
<keyword evidence="3" id="KW-1185">Reference proteome</keyword>
<dbReference type="SUPFAM" id="SSF49785">
    <property type="entry name" value="Galactose-binding domain-like"/>
    <property type="match status" value="1"/>
</dbReference>
<dbReference type="OrthoDB" id="1434826at2"/>
<dbReference type="InterPro" id="IPR013728">
    <property type="entry name" value="BT_3987-like_N"/>
</dbReference>
<dbReference type="PROSITE" id="PS50022">
    <property type="entry name" value="FA58C_3"/>
    <property type="match status" value="1"/>
</dbReference>
<comment type="caution">
    <text evidence="2">The sequence shown here is derived from an EMBL/GenBank/DDBJ whole genome shotgun (WGS) entry which is preliminary data.</text>
</comment>
<dbReference type="Gene3D" id="2.60.40.1740">
    <property type="entry name" value="hypothetical protein (bacova_03559)"/>
    <property type="match status" value="1"/>
</dbReference>
<proteinExistence type="predicted"/>
<feature type="domain" description="F5/8 type C" evidence="1">
    <location>
        <begin position="176"/>
        <end position="322"/>
    </location>
</feature>
<reference evidence="2 3" key="1">
    <citation type="submission" date="2018-04" db="EMBL/GenBank/DDBJ databases">
        <title>Pedobacter chongqingensis sp. nov., isolated from a rottenly hemp rope.</title>
        <authorList>
            <person name="Cai Y."/>
        </authorList>
    </citation>
    <scope>NUCLEOTIDE SEQUENCE [LARGE SCALE GENOMIC DNA]</scope>
    <source>
        <strain evidence="2 3">FJ4-8</strain>
    </source>
</reference>
<dbReference type="EMBL" id="QEAS01000006">
    <property type="protein sequence ID" value="PWG80959.1"/>
    <property type="molecule type" value="Genomic_DNA"/>
</dbReference>
<dbReference type="AlphaFoldDB" id="A0A2U2PIH5"/>
<dbReference type="Gene3D" id="2.60.120.260">
    <property type="entry name" value="Galactose-binding domain-like"/>
    <property type="match status" value="1"/>
</dbReference>
<dbReference type="InterPro" id="IPR000421">
    <property type="entry name" value="FA58C"/>
</dbReference>
<evidence type="ECO:0000313" key="2">
    <source>
        <dbReference type="EMBL" id="PWG80959.1"/>
    </source>
</evidence>
<protein>
    <recommendedName>
        <fullName evidence="1">F5/8 type C domain-containing protein</fullName>
    </recommendedName>
</protein>
<organism evidence="2 3">
    <name type="scientific">Pararcticibacter amylolyticus</name>
    <dbReference type="NCBI Taxonomy" id="2173175"/>
    <lineage>
        <taxon>Bacteria</taxon>
        <taxon>Pseudomonadati</taxon>
        <taxon>Bacteroidota</taxon>
        <taxon>Sphingobacteriia</taxon>
        <taxon>Sphingobacteriales</taxon>
        <taxon>Sphingobacteriaceae</taxon>
        <taxon>Pararcticibacter</taxon>
    </lineage>
</organism>
<name>A0A2U2PIH5_9SPHI</name>
<dbReference type="Pfam" id="PF08522">
    <property type="entry name" value="BT_3987-like_N"/>
    <property type="match status" value="1"/>
</dbReference>
<dbReference type="PROSITE" id="PS51257">
    <property type="entry name" value="PROKAR_LIPOPROTEIN"/>
    <property type="match status" value="1"/>
</dbReference>
<dbReference type="Proteomes" id="UP000245647">
    <property type="component" value="Unassembled WGS sequence"/>
</dbReference>
<evidence type="ECO:0000259" key="1">
    <source>
        <dbReference type="PROSITE" id="PS50022"/>
    </source>
</evidence>
<dbReference type="Pfam" id="PF00754">
    <property type="entry name" value="F5_F8_type_C"/>
    <property type="match status" value="1"/>
</dbReference>
<dbReference type="RefSeq" id="WP_109415343.1">
    <property type="nucleotide sequence ID" value="NZ_QEAS01000006.1"/>
</dbReference>
<dbReference type="InterPro" id="IPR008979">
    <property type="entry name" value="Galactose-bd-like_sf"/>
</dbReference>